<dbReference type="STRING" id="1221500.ABE65_006465"/>
<keyword evidence="8" id="KW-1185">Reference proteome</keyword>
<dbReference type="InterPro" id="IPR000962">
    <property type="entry name" value="Znf_DskA_TraR"/>
</dbReference>
<reference evidence="7 8" key="1">
    <citation type="submission" date="2016-04" db="EMBL/GenBank/DDBJ databases">
        <title>Complete genome sequence of Fictibacillus phosphorivorans G25-29, a strain toxic to nematodes.</title>
        <authorList>
            <person name="Zheng Z."/>
        </authorList>
    </citation>
    <scope>NUCLEOTIDE SEQUENCE [LARGE SCALE GENOMIC DNA]</scope>
    <source>
        <strain evidence="7 8">G25-29</strain>
    </source>
</reference>
<dbReference type="RefSeq" id="WP_066392619.1">
    <property type="nucleotide sequence ID" value="NZ_CP015378.1"/>
</dbReference>
<dbReference type="PANTHER" id="PTHR33823:SF4">
    <property type="entry name" value="GENERAL STRESS PROTEIN 16O"/>
    <property type="match status" value="1"/>
</dbReference>
<dbReference type="SUPFAM" id="SSF57716">
    <property type="entry name" value="Glucocorticoid receptor-like (DNA-binding domain)"/>
    <property type="match status" value="1"/>
</dbReference>
<dbReference type="PANTHER" id="PTHR33823">
    <property type="entry name" value="RNA POLYMERASE-BINDING TRANSCRIPTION FACTOR DKSA-RELATED"/>
    <property type="match status" value="1"/>
</dbReference>
<gene>
    <name evidence="7" type="ORF">ABE65_006465</name>
</gene>
<dbReference type="SUPFAM" id="SSF109635">
    <property type="entry name" value="DnaK suppressor protein DksA, alpha-hairpin domain"/>
    <property type="match status" value="1"/>
</dbReference>
<dbReference type="Pfam" id="PF01258">
    <property type="entry name" value="zf-dskA_traR"/>
    <property type="match status" value="1"/>
</dbReference>
<feature type="compositionally biased region" description="Basic and acidic residues" evidence="5">
    <location>
        <begin position="230"/>
        <end position="242"/>
    </location>
</feature>
<feature type="compositionally biased region" description="Basic and acidic residues" evidence="5">
    <location>
        <begin position="117"/>
        <end position="129"/>
    </location>
</feature>
<proteinExistence type="predicted"/>
<keyword evidence="2" id="KW-0863">Zinc-finger</keyword>
<evidence type="ECO:0000256" key="2">
    <source>
        <dbReference type="ARBA" id="ARBA00022771"/>
    </source>
</evidence>
<feature type="domain" description="Zinc finger DksA/TraR C4-type" evidence="6">
    <location>
        <begin position="90"/>
        <end position="118"/>
    </location>
</feature>
<feature type="region of interest" description="Disordered" evidence="5">
    <location>
        <begin position="213"/>
        <end position="242"/>
    </location>
</feature>
<dbReference type="Proteomes" id="UP000076623">
    <property type="component" value="Chromosome"/>
</dbReference>
<dbReference type="GO" id="GO:0008270">
    <property type="term" value="F:zinc ion binding"/>
    <property type="evidence" value="ECO:0007669"/>
    <property type="project" value="UniProtKB-KW"/>
</dbReference>
<keyword evidence="3" id="KW-0862">Zinc</keyword>
<organism evidence="7 8">
    <name type="scientific">Fictibacillus phosphorivorans</name>
    <dbReference type="NCBI Taxonomy" id="1221500"/>
    <lineage>
        <taxon>Bacteria</taxon>
        <taxon>Bacillati</taxon>
        <taxon>Bacillota</taxon>
        <taxon>Bacilli</taxon>
        <taxon>Bacillales</taxon>
        <taxon>Fictibacillaceae</taxon>
        <taxon>Fictibacillus</taxon>
    </lineage>
</organism>
<feature type="region of interest" description="Disordered" evidence="5">
    <location>
        <begin position="117"/>
        <end position="149"/>
    </location>
</feature>
<evidence type="ECO:0000259" key="6">
    <source>
        <dbReference type="Pfam" id="PF01258"/>
    </source>
</evidence>
<dbReference type="InterPro" id="IPR037187">
    <property type="entry name" value="DnaK_N"/>
</dbReference>
<sequence length="242" mass="28099">MALSTQEMDHFKQILLSRKEEIKGMRERNDSFGNDSEFPKESTGELSNYDNHPGDLGTELFEKEKDIALNDLHEKELEDIETALKSIDKGEYGVCKTCGEDIVKERLEVVPFTLYCKEHSPGQDSSDDRPIEEEVIGPDYKNRSNDNKDATFFDGEDAWQSVAKYGTSETPSDFTDPDKRDYNEMYEDSDDDDGFVEEYESFVATDITGNERKVVQNRNHEEYEEELDREEEKESDREKYDK</sequence>
<feature type="region of interest" description="Disordered" evidence="5">
    <location>
        <begin position="165"/>
        <end position="192"/>
    </location>
</feature>
<evidence type="ECO:0000256" key="3">
    <source>
        <dbReference type="ARBA" id="ARBA00022833"/>
    </source>
</evidence>
<accession>A0A160IKH3</accession>
<evidence type="ECO:0000313" key="7">
    <source>
        <dbReference type="EMBL" id="ANC76461.1"/>
    </source>
</evidence>
<dbReference type="NCBIfam" id="TIGR02890">
    <property type="entry name" value="bacill_yteA"/>
    <property type="match status" value="1"/>
</dbReference>
<evidence type="ECO:0000256" key="4">
    <source>
        <dbReference type="PROSITE-ProRule" id="PRU00510"/>
    </source>
</evidence>
<dbReference type="AlphaFoldDB" id="A0A160IKH3"/>
<feature type="compositionally biased region" description="Basic and acidic residues" evidence="5">
    <location>
        <begin position="140"/>
        <end position="149"/>
    </location>
</feature>
<evidence type="ECO:0000313" key="8">
    <source>
        <dbReference type="Proteomes" id="UP000076623"/>
    </source>
</evidence>
<name>A0A160IKH3_9BACL</name>
<feature type="region of interest" description="Disordered" evidence="5">
    <location>
        <begin position="25"/>
        <end position="57"/>
    </location>
</feature>
<evidence type="ECO:0000256" key="5">
    <source>
        <dbReference type="SAM" id="MobiDB-lite"/>
    </source>
</evidence>
<feature type="zinc finger region" description="dksA C4-type" evidence="4">
    <location>
        <begin position="95"/>
        <end position="119"/>
    </location>
</feature>
<dbReference type="KEGG" id="fpn:ABE65_006465"/>
<evidence type="ECO:0000256" key="1">
    <source>
        <dbReference type="ARBA" id="ARBA00022723"/>
    </source>
</evidence>
<keyword evidence="1" id="KW-0479">Metal-binding</keyword>
<dbReference type="PROSITE" id="PS51128">
    <property type="entry name" value="ZF_DKSA_2"/>
    <property type="match status" value="1"/>
</dbReference>
<protein>
    <recommendedName>
        <fullName evidence="6">Zinc finger DksA/TraR C4-type domain-containing protein</fullName>
    </recommendedName>
</protein>
<dbReference type="InterPro" id="IPR014240">
    <property type="entry name" value="YteA"/>
</dbReference>
<dbReference type="Gene3D" id="1.20.120.910">
    <property type="entry name" value="DksA, coiled-coil domain"/>
    <property type="match status" value="1"/>
</dbReference>
<dbReference type="EMBL" id="CP015378">
    <property type="protein sequence ID" value="ANC76461.1"/>
    <property type="molecule type" value="Genomic_DNA"/>
</dbReference>